<dbReference type="AlphaFoldDB" id="A0A0C3BLV6"/>
<reference evidence="2 3" key="1">
    <citation type="submission" date="2014-04" db="EMBL/GenBank/DDBJ databases">
        <authorList>
            <consortium name="DOE Joint Genome Institute"/>
            <person name="Kuo A."/>
            <person name="Zuccaro A."/>
            <person name="Kohler A."/>
            <person name="Nagy L.G."/>
            <person name="Floudas D."/>
            <person name="Copeland A."/>
            <person name="Barry K.W."/>
            <person name="Cichocki N."/>
            <person name="Veneault-Fourrey C."/>
            <person name="LaButti K."/>
            <person name="Lindquist E.A."/>
            <person name="Lipzen A."/>
            <person name="Lundell T."/>
            <person name="Morin E."/>
            <person name="Murat C."/>
            <person name="Sun H."/>
            <person name="Tunlid A."/>
            <person name="Henrissat B."/>
            <person name="Grigoriev I.V."/>
            <person name="Hibbett D.S."/>
            <person name="Martin F."/>
            <person name="Nordberg H.P."/>
            <person name="Cantor M.N."/>
            <person name="Hua S.X."/>
        </authorList>
    </citation>
    <scope>NUCLEOTIDE SEQUENCE [LARGE SCALE GENOMIC DNA]</scope>
    <source>
        <strain evidence="2 3">MAFF 305830</strain>
    </source>
</reference>
<evidence type="ECO:0000313" key="3">
    <source>
        <dbReference type="Proteomes" id="UP000054097"/>
    </source>
</evidence>
<evidence type="ECO:0000313" key="2">
    <source>
        <dbReference type="EMBL" id="KIM33034.1"/>
    </source>
</evidence>
<name>A0A0C3BLV6_SERVB</name>
<protein>
    <submittedName>
        <fullName evidence="2">Uncharacterized protein</fullName>
    </submittedName>
</protein>
<feature type="compositionally biased region" description="Low complexity" evidence="1">
    <location>
        <begin position="122"/>
        <end position="131"/>
    </location>
</feature>
<accession>A0A0C3BLV6</accession>
<dbReference type="Proteomes" id="UP000054097">
    <property type="component" value="Unassembled WGS sequence"/>
</dbReference>
<feature type="region of interest" description="Disordered" evidence="1">
    <location>
        <begin position="114"/>
        <end position="209"/>
    </location>
</feature>
<gene>
    <name evidence="2" type="ORF">M408DRAFT_20350</name>
</gene>
<dbReference type="OrthoDB" id="1112980at2759"/>
<dbReference type="PANTHER" id="PTHR28674:SF1">
    <property type="entry name" value="NOP PROTEIN CHAPERONE 1"/>
    <property type="match status" value="1"/>
</dbReference>
<evidence type="ECO:0000256" key="1">
    <source>
        <dbReference type="SAM" id="MobiDB-lite"/>
    </source>
</evidence>
<dbReference type="PANTHER" id="PTHR28674">
    <property type="entry name" value="SIMILAR TO DNA SEGMENT, CHR 10, WAYNE STATE UNIVERSITY 102,-EXPRESSED"/>
    <property type="match status" value="1"/>
</dbReference>
<sequence length="209" mass="22601">MPENDDNILEQLDCEDEGQRLRRLNSLLSSIDSNSGIVPRNPLDSLLAQRTQDIDGTQTAQLLQRVQAFLPQLQAANQEVEAQARENPASVDIETFDGSEQEYIQLSLGLGLFEQRTGGGDDASSNDSGTSTEEESSSTSSDSDEDGSSSHEEEEEEEDPQPDLISLVTGTRPTLPLPKSRHSQRTTPGNPGIVVLSSSDAPHDSDHDA</sequence>
<dbReference type="InterPro" id="IPR027921">
    <property type="entry name" value="NOPCHAP1"/>
</dbReference>
<organism evidence="2 3">
    <name type="scientific">Serendipita vermifera MAFF 305830</name>
    <dbReference type="NCBI Taxonomy" id="933852"/>
    <lineage>
        <taxon>Eukaryota</taxon>
        <taxon>Fungi</taxon>
        <taxon>Dikarya</taxon>
        <taxon>Basidiomycota</taxon>
        <taxon>Agaricomycotina</taxon>
        <taxon>Agaricomycetes</taxon>
        <taxon>Sebacinales</taxon>
        <taxon>Serendipitaceae</taxon>
        <taxon>Serendipita</taxon>
    </lineage>
</organism>
<dbReference type="GO" id="GO:0000492">
    <property type="term" value="P:box C/D snoRNP assembly"/>
    <property type="evidence" value="ECO:0007669"/>
    <property type="project" value="InterPro"/>
</dbReference>
<dbReference type="STRING" id="933852.A0A0C3BLV6"/>
<feature type="compositionally biased region" description="Acidic residues" evidence="1">
    <location>
        <begin position="132"/>
        <end position="161"/>
    </location>
</feature>
<reference evidence="3" key="2">
    <citation type="submission" date="2015-01" db="EMBL/GenBank/DDBJ databases">
        <title>Evolutionary Origins and Diversification of the Mycorrhizal Mutualists.</title>
        <authorList>
            <consortium name="DOE Joint Genome Institute"/>
            <consortium name="Mycorrhizal Genomics Consortium"/>
            <person name="Kohler A."/>
            <person name="Kuo A."/>
            <person name="Nagy L.G."/>
            <person name="Floudas D."/>
            <person name="Copeland A."/>
            <person name="Barry K.W."/>
            <person name="Cichocki N."/>
            <person name="Veneault-Fourrey C."/>
            <person name="LaButti K."/>
            <person name="Lindquist E.A."/>
            <person name="Lipzen A."/>
            <person name="Lundell T."/>
            <person name="Morin E."/>
            <person name="Murat C."/>
            <person name="Riley R."/>
            <person name="Ohm R."/>
            <person name="Sun H."/>
            <person name="Tunlid A."/>
            <person name="Henrissat B."/>
            <person name="Grigoriev I.V."/>
            <person name="Hibbett D.S."/>
            <person name="Martin F."/>
        </authorList>
    </citation>
    <scope>NUCLEOTIDE SEQUENCE [LARGE SCALE GENOMIC DNA]</scope>
    <source>
        <strain evidence="3">MAFF 305830</strain>
    </source>
</reference>
<proteinExistence type="predicted"/>
<dbReference type="EMBL" id="KN824279">
    <property type="protein sequence ID" value="KIM33034.1"/>
    <property type="molecule type" value="Genomic_DNA"/>
</dbReference>
<dbReference type="HOGENOM" id="CLU_108136_0_0_1"/>
<dbReference type="GO" id="GO:0062064">
    <property type="term" value="F:box C/D methylation guide snoRNP complex binding"/>
    <property type="evidence" value="ECO:0007669"/>
    <property type="project" value="TreeGrafter"/>
</dbReference>
<dbReference type="Pfam" id="PF15370">
    <property type="entry name" value="NOPCHAP1"/>
    <property type="match status" value="1"/>
</dbReference>
<keyword evidence="3" id="KW-1185">Reference proteome</keyword>